<protein>
    <submittedName>
        <fullName evidence="1">Uncharacterized protein</fullName>
    </submittedName>
</protein>
<accession>A0A5N6WXY6</accession>
<dbReference type="AlphaFoldDB" id="A0A5N6WXY6"/>
<evidence type="ECO:0000313" key="1">
    <source>
        <dbReference type="EMBL" id="KAE8324996.1"/>
    </source>
</evidence>
<dbReference type="Proteomes" id="UP000325945">
    <property type="component" value="Unassembled WGS sequence"/>
</dbReference>
<dbReference type="EMBL" id="ML741812">
    <property type="protein sequence ID" value="KAE8324996.1"/>
    <property type="molecule type" value="Genomic_DNA"/>
</dbReference>
<sequence>MASSLDVIGPRPSCVMQYESRDDAFGGLWPNQTNRRRSSASLGVSIEVSPVRAL</sequence>
<name>A0A5N6WXY6_9EURO</name>
<evidence type="ECO:0000313" key="2">
    <source>
        <dbReference type="Proteomes" id="UP000325945"/>
    </source>
</evidence>
<keyword evidence="2" id="KW-1185">Reference proteome</keyword>
<organism evidence="1 2">
    <name type="scientific">Aspergillus sergii</name>
    <dbReference type="NCBI Taxonomy" id="1034303"/>
    <lineage>
        <taxon>Eukaryota</taxon>
        <taxon>Fungi</taxon>
        <taxon>Dikarya</taxon>
        <taxon>Ascomycota</taxon>
        <taxon>Pezizomycotina</taxon>
        <taxon>Eurotiomycetes</taxon>
        <taxon>Eurotiomycetidae</taxon>
        <taxon>Eurotiales</taxon>
        <taxon>Aspergillaceae</taxon>
        <taxon>Aspergillus</taxon>
        <taxon>Aspergillus subgen. Circumdati</taxon>
    </lineage>
</organism>
<gene>
    <name evidence="1" type="ORF">BDV39DRAFT_179517</name>
</gene>
<reference evidence="2" key="1">
    <citation type="submission" date="2019-04" db="EMBL/GenBank/DDBJ databases">
        <title>Friends and foes A comparative genomics studyof 23 Aspergillus species from section Flavi.</title>
        <authorList>
            <consortium name="DOE Joint Genome Institute"/>
            <person name="Kjaerbolling I."/>
            <person name="Vesth T."/>
            <person name="Frisvad J.C."/>
            <person name="Nybo J.L."/>
            <person name="Theobald S."/>
            <person name="Kildgaard S."/>
            <person name="Isbrandt T."/>
            <person name="Kuo A."/>
            <person name="Sato A."/>
            <person name="Lyhne E.K."/>
            <person name="Kogle M.E."/>
            <person name="Wiebenga A."/>
            <person name="Kun R.S."/>
            <person name="Lubbers R.J."/>
            <person name="Makela M.R."/>
            <person name="Barry K."/>
            <person name="Chovatia M."/>
            <person name="Clum A."/>
            <person name="Daum C."/>
            <person name="Haridas S."/>
            <person name="He G."/>
            <person name="LaButti K."/>
            <person name="Lipzen A."/>
            <person name="Mondo S."/>
            <person name="Riley R."/>
            <person name="Salamov A."/>
            <person name="Simmons B.A."/>
            <person name="Magnuson J.K."/>
            <person name="Henrissat B."/>
            <person name="Mortensen U.H."/>
            <person name="Larsen T.O."/>
            <person name="Devries R.P."/>
            <person name="Grigoriev I.V."/>
            <person name="Machida M."/>
            <person name="Baker S.E."/>
            <person name="Andersen M.R."/>
        </authorList>
    </citation>
    <scope>NUCLEOTIDE SEQUENCE [LARGE SCALE GENOMIC DNA]</scope>
    <source>
        <strain evidence="2">CBS 130017</strain>
    </source>
</reference>
<proteinExistence type="predicted"/>